<dbReference type="GO" id="GO:0048868">
    <property type="term" value="P:pollen tube development"/>
    <property type="evidence" value="ECO:0000318"/>
    <property type="project" value="GO_Central"/>
</dbReference>
<dbReference type="InterPro" id="IPR001128">
    <property type="entry name" value="Cyt_P450"/>
</dbReference>
<evidence type="ECO:0000256" key="12">
    <source>
        <dbReference type="RuleBase" id="RU000461"/>
    </source>
</evidence>
<dbReference type="PANTHER" id="PTHR24286:SF199">
    <property type="entry name" value="CYTOCHROME P450 88D6"/>
    <property type="match status" value="1"/>
</dbReference>
<evidence type="ECO:0000256" key="8">
    <source>
        <dbReference type="ARBA" id="ARBA00023002"/>
    </source>
</evidence>
<evidence type="ECO:0000256" key="5">
    <source>
        <dbReference type="ARBA" id="ARBA00022692"/>
    </source>
</evidence>
<keyword evidence="6 11" id="KW-0479">Metal-binding</keyword>
<reference evidence="14" key="3">
    <citation type="journal article" date="2010" name="BMC Genomics">
        <title>Transcriptome sequencing and comparative analysis of cucumber flowers with different sex types.</title>
        <authorList>
            <person name="Guo S."/>
            <person name="Zheng Y."/>
            <person name="Joung J.G."/>
            <person name="Liu S."/>
            <person name="Zhang Z."/>
            <person name="Crasta O.R."/>
            <person name="Sobral B.W."/>
            <person name="Xu Y."/>
            <person name="Huang S."/>
            <person name="Fei Z."/>
        </authorList>
    </citation>
    <scope>NUCLEOTIDE SEQUENCE [LARGE SCALE GENOMIC DNA]</scope>
</reference>
<comment type="similarity">
    <text evidence="3 12">Belongs to the cytochrome P450 family.</text>
</comment>
<evidence type="ECO:0000256" key="1">
    <source>
        <dbReference type="ARBA" id="ARBA00001971"/>
    </source>
</evidence>
<dbReference type="GO" id="GO:0005783">
    <property type="term" value="C:endoplasmic reticulum"/>
    <property type="evidence" value="ECO:0000318"/>
    <property type="project" value="GO_Central"/>
</dbReference>
<dbReference type="GO" id="GO:0051777">
    <property type="term" value="F:ent-kaurenoic acid monooxygenase activity"/>
    <property type="evidence" value="ECO:0000318"/>
    <property type="project" value="GO_Central"/>
</dbReference>
<dbReference type="Gene3D" id="1.10.630.10">
    <property type="entry name" value="Cytochrome P450"/>
    <property type="match status" value="1"/>
</dbReference>
<dbReference type="InterPro" id="IPR002401">
    <property type="entry name" value="Cyt_P450_E_grp-I"/>
</dbReference>
<evidence type="ECO:0000313" key="15">
    <source>
        <dbReference type="Proteomes" id="UP000029981"/>
    </source>
</evidence>
<evidence type="ECO:0000313" key="13">
    <source>
        <dbReference type="EMBL" id="AIT72036.1"/>
    </source>
</evidence>
<dbReference type="InterPro" id="IPR036396">
    <property type="entry name" value="Cyt_P450_sf"/>
</dbReference>
<keyword evidence="8 12" id="KW-0560">Oxidoreductase</keyword>
<feature type="binding site" description="axial binding residue" evidence="11">
    <location>
        <position position="438"/>
    </location>
    <ligand>
        <name>heme</name>
        <dbReference type="ChEBI" id="CHEBI:30413"/>
    </ligand>
    <ligandPart>
        <name>Fe</name>
        <dbReference type="ChEBI" id="CHEBI:18248"/>
    </ligandPart>
</feature>
<evidence type="ECO:0000256" key="10">
    <source>
        <dbReference type="ARBA" id="ARBA00023136"/>
    </source>
</evidence>
<evidence type="ECO:0000256" key="6">
    <source>
        <dbReference type="ARBA" id="ARBA00022723"/>
    </source>
</evidence>
<reference evidence="14 15" key="1">
    <citation type="journal article" date="2009" name="Nat. Genet.">
        <title>The genome of the cucumber, Cucumis sativus L.</title>
        <authorList>
            <person name="Huang S."/>
            <person name="Li R."/>
            <person name="Zhang Z."/>
            <person name="Li L."/>
            <person name="Gu X."/>
            <person name="Fan W."/>
            <person name="Lucas W.J."/>
            <person name="Wang X."/>
            <person name="Xie B."/>
            <person name="Ni P."/>
            <person name="Ren Y."/>
            <person name="Zhu H."/>
            <person name="Li J."/>
            <person name="Lin K."/>
            <person name="Jin W."/>
            <person name="Fei Z."/>
            <person name="Li G."/>
            <person name="Staub J."/>
            <person name="Kilian A."/>
            <person name="van der Vossen E.A."/>
            <person name="Wu Y."/>
            <person name="Guo J."/>
            <person name="He J."/>
            <person name="Jia Z."/>
            <person name="Ren Y."/>
            <person name="Tian G."/>
            <person name="Lu Y."/>
            <person name="Ruan J."/>
            <person name="Qian W."/>
            <person name="Wang M."/>
            <person name="Huang Q."/>
            <person name="Li B."/>
            <person name="Xuan Z."/>
            <person name="Cao J."/>
            <person name="Asan"/>
            <person name="Wu Z."/>
            <person name="Zhang J."/>
            <person name="Cai Q."/>
            <person name="Bai Y."/>
            <person name="Zhao B."/>
            <person name="Han Y."/>
            <person name="Li Y."/>
            <person name="Li X."/>
            <person name="Wang S."/>
            <person name="Shi Q."/>
            <person name="Liu S."/>
            <person name="Cho W.K."/>
            <person name="Kim J.Y."/>
            <person name="Xu Y."/>
            <person name="Heller-Uszynska K."/>
            <person name="Miao H."/>
            <person name="Cheng Z."/>
            <person name="Zhang S."/>
            <person name="Wu J."/>
            <person name="Yang Y."/>
            <person name="Kang H."/>
            <person name="Li M."/>
            <person name="Liang H."/>
            <person name="Ren X."/>
            <person name="Shi Z."/>
            <person name="Wen M."/>
            <person name="Jian M."/>
            <person name="Yang H."/>
            <person name="Zhang G."/>
            <person name="Yang Z."/>
            <person name="Chen R."/>
            <person name="Liu S."/>
            <person name="Li J."/>
            <person name="Ma L."/>
            <person name="Liu H."/>
            <person name="Zhou Y."/>
            <person name="Zhao J."/>
            <person name="Fang X."/>
            <person name="Li G."/>
            <person name="Fang L."/>
            <person name="Li Y."/>
            <person name="Liu D."/>
            <person name="Zheng H."/>
            <person name="Zhang Y."/>
            <person name="Qin N."/>
            <person name="Li Z."/>
            <person name="Yang G."/>
            <person name="Yang S."/>
            <person name="Bolund L."/>
            <person name="Kristiansen K."/>
            <person name="Zheng H."/>
            <person name="Li S."/>
            <person name="Zhang X."/>
            <person name="Yang H."/>
            <person name="Wang J."/>
            <person name="Sun R."/>
            <person name="Zhang B."/>
            <person name="Jiang S."/>
            <person name="Wang J."/>
            <person name="Du Y."/>
            <person name="Li S."/>
        </authorList>
    </citation>
    <scope>NUCLEOTIDE SEQUENCE [LARGE SCALE GENOMIC DNA]</scope>
    <source>
        <strain evidence="15">cv. 9930</strain>
    </source>
</reference>
<proteinExistence type="evidence at transcript level"/>
<sequence length="489" mass="56024">MEMISVCVIIGVVLGVCLLVRRLNELWYLVKLGGRAYKSLPPGDLGWPVIGYSFSSYKTFIVQEDPISFIQSLHSRYGKGGMYKTHLYGNPTVIVTNPEICRRIYLDEANFKQHYPKSVKILEGSSGDFSNMDHKIAYKVMASPMNGYEVLSNYVDFIEEVIAKGLEEWSSMMREPIKLVDEIGILFFKVITKIFLGSQLDAKTMVELHTLYKELSFGMVMSTFPYDFPGFTFHQLLKARRKIENTIQGVVEEKIRRFENDKTSEVQCQVDKLVVAINENGAKLYSNNFIRDLILGIFFAGHSTPAIAACWALLHISQNPHVFQKAKEEQESIIRQRPSVQKGLTLNEIKQMKYLTKIINEVLRRNTITATNFRETKTDVNINGHFIPKGWTVQIWNIAVHMDPQIYSNPQEFNPSRWDNYTPKPGEFIPFGLGSRFCPGSELAKLEITILLHHFILNYKMEGVNLESNNNQMPSPRPENCLCKIIRLS</sequence>
<accession>A0A097IYP6</accession>
<dbReference type="GO" id="GO:0020037">
    <property type="term" value="F:heme binding"/>
    <property type="evidence" value="ECO:0007669"/>
    <property type="project" value="InterPro"/>
</dbReference>
<comment type="cofactor">
    <cofactor evidence="1 11">
        <name>heme</name>
        <dbReference type="ChEBI" id="CHEBI:30413"/>
    </cofactor>
</comment>
<keyword evidence="7" id="KW-1133">Transmembrane helix</keyword>
<reference evidence="14" key="4">
    <citation type="journal article" date="2011" name="BMC Genomics">
        <title>RNA-Seq improves annotation of protein-coding genes in the cucumber genome.</title>
        <authorList>
            <person name="Li Z."/>
            <person name="Zhang Z."/>
            <person name="Yan P."/>
            <person name="Huang S."/>
            <person name="Fei Z."/>
            <person name="Lin K."/>
        </authorList>
    </citation>
    <scope>NUCLEOTIDE SEQUENCE [LARGE SCALE GENOMIC DNA]</scope>
</reference>
<dbReference type="eggNOG" id="KOG0157">
    <property type="taxonomic scope" value="Eukaryota"/>
</dbReference>
<dbReference type="Proteomes" id="UP000029981">
    <property type="component" value="Chromosome 3"/>
</dbReference>
<dbReference type="STRING" id="3659.A0A097IYP6"/>
<dbReference type="AlphaFoldDB" id="A0A097IYP6"/>
<keyword evidence="9 11" id="KW-0408">Iron</keyword>
<dbReference type="PRINTS" id="PR00463">
    <property type="entry name" value="EP450I"/>
</dbReference>
<protein>
    <submittedName>
        <fullName evidence="13">Cytochrome P450</fullName>
    </submittedName>
</protein>
<evidence type="ECO:0000256" key="11">
    <source>
        <dbReference type="PIRSR" id="PIRSR602401-1"/>
    </source>
</evidence>
<evidence type="ECO:0000256" key="9">
    <source>
        <dbReference type="ARBA" id="ARBA00023004"/>
    </source>
</evidence>
<evidence type="ECO:0000313" key="14">
    <source>
        <dbReference type="EMBL" id="KGN60415.1"/>
    </source>
</evidence>
<dbReference type="EMBL" id="CM002924">
    <property type="protein sequence ID" value="KGN60415.1"/>
    <property type="molecule type" value="Genomic_DNA"/>
</dbReference>
<keyword evidence="12" id="KW-0503">Monooxygenase</keyword>
<reference evidence="13" key="5">
    <citation type="journal article" date="2014" name="Science">
        <title>Biosynthesis, regulation, domestication of bitterness in cucumber.</title>
        <authorList>
            <person name="Shang Y."/>
            <person name="Ma Y."/>
            <person name="Zhou Y."/>
            <person name="Zhang H."/>
            <person name="Duan L."/>
            <person name="Cheng H."/>
            <person name="Zeng J."/>
            <person name="Zhou Q."/>
            <person name="Wang S."/>
            <person name="Gu W."/>
            <person name="Liu M."/>
            <person name="Ren J."/>
            <person name="Gu X."/>
            <person name="Zhang S."/>
            <person name="Wang Y."/>
            <person name="Yasukawa K."/>
            <person name="Bouwmeester H."/>
            <person name="Qi X."/>
            <person name="Zhang X."/>
            <person name="Lucas W."/>
            <person name="Huang S."/>
        </authorList>
    </citation>
    <scope>NUCLEOTIDE SEQUENCE</scope>
</reference>
<dbReference type="OrthoDB" id="1609221at2759"/>
<dbReference type="EMBL" id="KM655861">
    <property type="protein sequence ID" value="AIT72036.1"/>
    <property type="molecule type" value="mRNA"/>
</dbReference>
<dbReference type="PRINTS" id="PR00385">
    <property type="entry name" value="P450"/>
</dbReference>
<keyword evidence="5" id="KW-0812">Transmembrane</keyword>
<dbReference type="Pfam" id="PF00067">
    <property type="entry name" value="p450"/>
    <property type="match status" value="1"/>
</dbReference>
<keyword evidence="4 11" id="KW-0349">Heme</keyword>
<dbReference type="OMA" id="NINGHFI"/>
<gene>
    <name evidence="13" type="ORF">Csa3G903550</name>
    <name evidence="14" type="ORF">Csa_3G903550</name>
</gene>
<dbReference type="GO" id="GO:0016020">
    <property type="term" value="C:membrane"/>
    <property type="evidence" value="ECO:0007669"/>
    <property type="project" value="UniProtKB-SubCell"/>
</dbReference>
<keyword evidence="15" id="KW-1185">Reference proteome</keyword>
<evidence type="ECO:0000256" key="7">
    <source>
        <dbReference type="ARBA" id="ARBA00022989"/>
    </source>
</evidence>
<reference evidence="14" key="6">
    <citation type="submission" date="2014-10" db="EMBL/GenBank/DDBJ databases">
        <authorList>
            <person name="Huang S."/>
            <person name="Zhang Z."/>
            <person name="Lin K."/>
            <person name="Zhou Q."/>
        </authorList>
    </citation>
    <scope>NUCLEOTIDE SEQUENCE</scope>
</reference>
<reference evidence="14" key="2">
    <citation type="journal article" date="2009" name="PLoS ONE">
        <title>An integrated genetic and cytogenetic map of the cucumber genome.</title>
        <authorList>
            <person name="Ren Y."/>
            <person name="Zhang Z."/>
            <person name="Liu J."/>
            <person name="Staub J.E."/>
            <person name="Han Y."/>
            <person name="Cheng Z."/>
            <person name="Li X."/>
            <person name="Lu J."/>
            <person name="Miao H."/>
            <person name="Kang H."/>
            <person name="Xie B."/>
            <person name="Gu X."/>
            <person name="Wang X."/>
            <person name="Du Y."/>
            <person name="Jin W."/>
            <person name="Huang S."/>
        </authorList>
    </citation>
    <scope>NUCLEOTIDE SEQUENCE [LARGE SCALE GENOMIC DNA]</scope>
</reference>
<dbReference type="InterPro" id="IPR017972">
    <property type="entry name" value="Cyt_P450_CS"/>
</dbReference>
<evidence type="ECO:0000256" key="3">
    <source>
        <dbReference type="ARBA" id="ARBA00010617"/>
    </source>
</evidence>
<dbReference type="PROSITE" id="PS00086">
    <property type="entry name" value="CYTOCHROME_P450"/>
    <property type="match status" value="1"/>
</dbReference>
<dbReference type="GO" id="GO:0005506">
    <property type="term" value="F:iron ion binding"/>
    <property type="evidence" value="ECO:0007669"/>
    <property type="project" value="InterPro"/>
</dbReference>
<evidence type="ECO:0000256" key="4">
    <source>
        <dbReference type="ARBA" id="ARBA00022617"/>
    </source>
</evidence>
<keyword evidence="10" id="KW-0472">Membrane</keyword>
<dbReference type="SUPFAM" id="SSF48264">
    <property type="entry name" value="Cytochrome P450"/>
    <property type="match status" value="1"/>
</dbReference>
<name>A0A097IYP6_CUCSA</name>
<dbReference type="KEGG" id="csv:101207275"/>
<evidence type="ECO:0000256" key="2">
    <source>
        <dbReference type="ARBA" id="ARBA00004167"/>
    </source>
</evidence>
<comment type="subcellular location">
    <subcellularLocation>
        <location evidence="2">Membrane</location>
        <topology evidence="2">Single-pass membrane protein</topology>
    </subcellularLocation>
</comment>
<organism evidence="13">
    <name type="scientific">Cucumis sativus</name>
    <name type="common">Cucumber</name>
    <dbReference type="NCBI Taxonomy" id="3659"/>
    <lineage>
        <taxon>Eukaryota</taxon>
        <taxon>Viridiplantae</taxon>
        <taxon>Streptophyta</taxon>
        <taxon>Embryophyta</taxon>
        <taxon>Tracheophyta</taxon>
        <taxon>Spermatophyta</taxon>
        <taxon>Magnoliopsida</taxon>
        <taxon>eudicotyledons</taxon>
        <taxon>Gunneridae</taxon>
        <taxon>Pentapetalae</taxon>
        <taxon>rosids</taxon>
        <taxon>fabids</taxon>
        <taxon>Cucurbitales</taxon>
        <taxon>Cucurbitaceae</taxon>
        <taxon>Benincaseae</taxon>
        <taxon>Cucumis</taxon>
    </lineage>
</organism>
<dbReference type="PANTHER" id="PTHR24286">
    <property type="entry name" value="CYTOCHROME P450 26"/>
    <property type="match status" value="1"/>
</dbReference>
<dbReference type="Gramene" id="KGN60415">
    <property type="protein sequence ID" value="KGN60415"/>
    <property type="gene ID" value="Csa_3G903550"/>
</dbReference>